<dbReference type="GO" id="GO:0016747">
    <property type="term" value="F:acyltransferase activity, transferring groups other than amino-acyl groups"/>
    <property type="evidence" value="ECO:0007669"/>
    <property type="project" value="InterPro"/>
</dbReference>
<keyword evidence="3" id="KW-1185">Reference proteome</keyword>
<sequence length="152" mass="17390">MTEGISQQEQLDTVLSTLNLPPALQIRYWREDDMPAINYLLELQGWPLYPNPEKVWRHSCPTLVAEKDTRVVGYVRGLTDESVIMHIADLIVDANYRGLGIGRLLIETCHLLYPTTIVNLIAEKPAIPFYEAIGFEQLPECFVKKPLQRNNI</sequence>
<dbReference type="AlphaFoldDB" id="D6TGB6"/>
<dbReference type="PROSITE" id="PS51186">
    <property type="entry name" value="GNAT"/>
    <property type="match status" value="1"/>
</dbReference>
<dbReference type="EMBL" id="ADVG01000001">
    <property type="protein sequence ID" value="EFH88818.1"/>
    <property type="molecule type" value="Genomic_DNA"/>
</dbReference>
<dbReference type="STRING" id="485913.Krac_10318"/>
<dbReference type="eggNOG" id="COG3153">
    <property type="taxonomic scope" value="Bacteria"/>
</dbReference>
<dbReference type="Proteomes" id="UP000004508">
    <property type="component" value="Unassembled WGS sequence"/>
</dbReference>
<dbReference type="InterPro" id="IPR000182">
    <property type="entry name" value="GNAT_dom"/>
</dbReference>
<dbReference type="InterPro" id="IPR016181">
    <property type="entry name" value="Acyl_CoA_acyltransferase"/>
</dbReference>
<feature type="domain" description="N-acetyltransferase" evidence="1">
    <location>
        <begin position="24"/>
        <end position="152"/>
    </location>
</feature>
<accession>D6TGB6</accession>
<evidence type="ECO:0000313" key="2">
    <source>
        <dbReference type="EMBL" id="EFH88818.1"/>
    </source>
</evidence>
<dbReference type="Gene3D" id="3.40.630.30">
    <property type="match status" value="1"/>
</dbReference>
<dbReference type="SUPFAM" id="SSF55729">
    <property type="entry name" value="Acyl-CoA N-acyltransferases (Nat)"/>
    <property type="match status" value="1"/>
</dbReference>
<reference evidence="2 3" key="1">
    <citation type="journal article" date="2011" name="Stand. Genomic Sci.">
        <title>Non-contiguous finished genome sequence and contextual data of the filamentous soil bacterium Ktedonobacter racemifer type strain (SOSP1-21).</title>
        <authorList>
            <person name="Chang Y.J."/>
            <person name="Land M."/>
            <person name="Hauser L."/>
            <person name="Chertkov O."/>
            <person name="Del Rio T.G."/>
            <person name="Nolan M."/>
            <person name="Copeland A."/>
            <person name="Tice H."/>
            <person name="Cheng J.F."/>
            <person name="Lucas S."/>
            <person name="Han C."/>
            <person name="Goodwin L."/>
            <person name="Pitluck S."/>
            <person name="Ivanova N."/>
            <person name="Ovchinikova G."/>
            <person name="Pati A."/>
            <person name="Chen A."/>
            <person name="Palaniappan K."/>
            <person name="Mavromatis K."/>
            <person name="Liolios K."/>
            <person name="Brettin T."/>
            <person name="Fiebig A."/>
            <person name="Rohde M."/>
            <person name="Abt B."/>
            <person name="Goker M."/>
            <person name="Detter J.C."/>
            <person name="Woyke T."/>
            <person name="Bristow J."/>
            <person name="Eisen J.A."/>
            <person name="Markowitz V."/>
            <person name="Hugenholtz P."/>
            <person name="Kyrpides N.C."/>
            <person name="Klenk H.P."/>
            <person name="Lapidus A."/>
        </authorList>
    </citation>
    <scope>NUCLEOTIDE SEQUENCE [LARGE SCALE GENOMIC DNA]</scope>
    <source>
        <strain evidence="3">DSM 44963</strain>
    </source>
</reference>
<dbReference type="RefSeq" id="WP_007904997.1">
    <property type="nucleotide sequence ID" value="NZ_ADVG01000001.1"/>
</dbReference>
<evidence type="ECO:0000259" key="1">
    <source>
        <dbReference type="PROSITE" id="PS51186"/>
    </source>
</evidence>
<proteinExistence type="predicted"/>
<dbReference type="CDD" id="cd04301">
    <property type="entry name" value="NAT_SF"/>
    <property type="match status" value="1"/>
</dbReference>
<name>D6TGB6_KTERA</name>
<dbReference type="InParanoid" id="D6TGB6"/>
<dbReference type="OrthoDB" id="159677at2"/>
<protein>
    <submittedName>
        <fullName evidence="2">GCN5-related N-acetyltransferase</fullName>
    </submittedName>
</protein>
<dbReference type="Pfam" id="PF13508">
    <property type="entry name" value="Acetyltransf_7"/>
    <property type="match status" value="1"/>
</dbReference>
<keyword evidence="2" id="KW-0808">Transferase</keyword>
<comment type="caution">
    <text evidence="2">The sequence shown here is derived from an EMBL/GenBank/DDBJ whole genome shotgun (WGS) entry which is preliminary data.</text>
</comment>
<organism evidence="2 3">
    <name type="scientific">Ktedonobacter racemifer DSM 44963</name>
    <dbReference type="NCBI Taxonomy" id="485913"/>
    <lineage>
        <taxon>Bacteria</taxon>
        <taxon>Bacillati</taxon>
        <taxon>Chloroflexota</taxon>
        <taxon>Ktedonobacteria</taxon>
        <taxon>Ktedonobacterales</taxon>
        <taxon>Ktedonobacteraceae</taxon>
        <taxon>Ktedonobacter</taxon>
    </lineage>
</organism>
<evidence type="ECO:0000313" key="3">
    <source>
        <dbReference type="Proteomes" id="UP000004508"/>
    </source>
</evidence>
<gene>
    <name evidence="2" type="ORF">Krac_10318</name>
</gene>